<dbReference type="OrthoDB" id="9813569at2"/>
<evidence type="ECO:0000256" key="1">
    <source>
        <dbReference type="ARBA" id="ARBA00010688"/>
    </source>
</evidence>
<dbReference type="Gene3D" id="3.40.1190.20">
    <property type="match status" value="1"/>
</dbReference>
<dbReference type="RefSeq" id="WP_005659580.1">
    <property type="nucleotide sequence ID" value="NZ_ABTR02000001.1"/>
</dbReference>
<organism evidence="5 6">
    <name type="scientific">Dethiosulfovibrio peptidovorans DSM 11002</name>
    <dbReference type="NCBI Taxonomy" id="469381"/>
    <lineage>
        <taxon>Bacteria</taxon>
        <taxon>Thermotogati</taxon>
        <taxon>Synergistota</taxon>
        <taxon>Synergistia</taxon>
        <taxon>Synergistales</taxon>
        <taxon>Dethiosulfovibrionaceae</taxon>
        <taxon>Dethiosulfovibrio</taxon>
    </lineage>
</organism>
<reference evidence="5 6" key="1">
    <citation type="journal article" date="2010" name="Stand. Genomic Sci.">
        <title>Permanent draft genome sequence of Dethiosulfovibrio peptidovorans type strain (SEBR 4207).</title>
        <authorList>
            <person name="Labutti K."/>
            <person name="Mayilraj S."/>
            <person name="Clum A."/>
            <person name="Lucas S."/>
            <person name="Glavina Del Rio T."/>
            <person name="Nolan M."/>
            <person name="Tice H."/>
            <person name="Cheng J.F."/>
            <person name="Pitluck S."/>
            <person name="Liolios K."/>
            <person name="Ivanova N."/>
            <person name="Mavromatis K."/>
            <person name="Mikhailova N."/>
            <person name="Pati A."/>
            <person name="Goodwin L."/>
            <person name="Chen A."/>
            <person name="Palaniappan K."/>
            <person name="Land M."/>
            <person name="Hauser L."/>
            <person name="Chang Y.J."/>
            <person name="Jeffries C.D."/>
            <person name="Rohde M."/>
            <person name="Spring S."/>
            <person name="Goker M."/>
            <person name="Woyke T."/>
            <person name="Bristow J."/>
            <person name="Eisen J.A."/>
            <person name="Markowitz V."/>
            <person name="Hugenholtz P."/>
            <person name="Kyrpides N.C."/>
            <person name="Klenk H.P."/>
            <person name="Lapidus A."/>
        </authorList>
    </citation>
    <scope>NUCLEOTIDE SEQUENCE [LARGE SCALE GENOMIC DNA]</scope>
    <source>
        <strain evidence="5 6">DSM 11002</strain>
    </source>
</reference>
<dbReference type="CDD" id="cd01166">
    <property type="entry name" value="KdgK"/>
    <property type="match status" value="1"/>
</dbReference>
<proteinExistence type="inferred from homology"/>
<dbReference type="eggNOG" id="COG0524">
    <property type="taxonomic scope" value="Bacteria"/>
</dbReference>
<dbReference type="PaxDb" id="469381-Dpep_0654"/>
<gene>
    <name evidence="5" type="ORF">Dpep_0654</name>
</gene>
<dbReference type="GO" id="GO:0016301">
    <property type="term" value="F:kinase activity"/>
    <property type="evidence" value="ECO:0007669"/>
    <property type="project" value="UniProtKB-KW"/>
</dbReference>
<dbReference type="PANTHER" id="PTHR43320:SF2">
    <property type="entry name" value="2-DEHYDRO-3-DEOXYGLUCONOKINASE_2-DEHYDRO-3-DEOXYGALACTONOKINASE"/>
    <property type="match status" value="1"/>
</dbReference>
<evidence type="ECO:0000256" key="2">
    <source>
        <dbReference type="ARBA" id="ARBA00022679"/>
    </source>
</evidence>
<dbReference type="InterPro" id="IPR029056">
    <property type="entry name" value="Ribokinase-like"/>
</dbReference>
<feature type="domain" description="Carbohydrate kinase PfkB" evidence="4">
    <location>
        <begin position="1"/>
        <end position="319"/>
    </location>
</feature>
<protein>
    <submittedName>
        <fullName evidence="5">PfkB domain protein</fullName>
    </submittedName>
</protein>
<dbReference type="SUPFAM" id="SSF53613">
    <property type="entry name" value="Ribokinase-like"/>
    <property type="match status" value="1"/>
</dbReference>
<dbReference type="Pfam" id="PF00294">
    <property type="entry name" value="PfkB"/>
    <property type="match status" value="1"/>
</dbReference>
<comment type="similarity">
    <text evidence="1">Belongs to the carbohydrate kinase PfkB family.</text>
</comment>
<name>D2Z5D5_9BACT</name>
<dbReference type="Proteomes" id="UP000006427">
    <property type="component" value="Unassembled WGS sequence"/>
</dbReference>
<dbReference type="PANTHER" id="PTHR43320">
    <property type="entry name" value="SUGAR KINASE"/>
    <property type="match status" value="1"/>
</dbReference>
<dbReference type="InterPro" id="IPR052700">
    <property type="entry name" value="Carb_kinase_PfkB-like"/>
</dbReference>
<dbReference type="InterPro" id="IPR011611">
    <property type="entry name" value="PfkB_dom"/>
</dbReference>
<sequence>MAAVVTFGEIMLRLSPKGKEKLFQTSDLVGTFGGAEGNVAVSLANYGEDVALVTALPANPIGDACVAELRRHGVDTSLIRRSGDRVGIYYAETGACCRPSKVVYDRADSSIARAKPGDFDWGDVLEGVQWFHTTGITPAVAEGTSALVLEALRACKKRGITVSCDLNYRKKLWKWGKPATEVMTEIAEYVDVAIANEEDCQKSLGIQVDSDVTSGKLDRSAYEKLGEKVLETYPNMKSLAVTLRESHSADHNGWSAMLATRGEETVFSRRYDITPIVDRIGGGDSFGAGLIHGMRSFESRSDALEFAVAASALKHTVYGDFNLVSREDVLTLMGGDGSGRVQR</sequence>
<evidence type="ECO:0000313" key="5">
    <source>
        <dbReference type="EMBL" id="EFC90682.1"/>
    </source>
</evidence>
<evidence type="ECO:0000259" key="4">
    <source>
        <dbReference type="Pfam" id="PF00294"/>
    </source>
</evidence>
<accession>D2Z5D5</accession>
<evidence type="ECO:0000256" key="3">
    <source>
        <dbReference type="ARBA" id="ARBA00022777"/>
    </source>
</evidence>
<dbReference type="AlphaFoldDB" id="D2Z5D5"/>
<comment type="caution">
    <text evidence="5">The sequence shown here is derived from an EMBL/GenBank/DDBJ whole genome shotgun (WGS) entry which is preliminary data.</text>
</comment>
<keyword evidence="2" id="KW-0808">Transferase</keyword>
<evidence type="ECO:0000313" key="6">
    <source>
        <dbReference type="Proteomes" id="UP000006427"/>
    </source>
</evidence>
<dbReference type="STRING" id="469381.Dpep_0654"/>
<keyword evidence="6" id="KW-1185">Reference proteome</keyword>
<keyword evidence="3" id="KW-0418">Kinase</keyword>
<dbReference type="EMBL" id="ABTR02000001">
    <property type="protein sequence ID" value="EFC90682.1"/>
    <property type="molecule type" value="Genomic_DNA"/>
</dbReference>